<keyword evidence="1" id="KW-0472">Membrane</keyword>
<comment type="caution">
    <text evidence="2">The sequence shown here is derived from an EMBL/GenBank/DDBJ whole genome shotgun (WGS) entry which is preliminary data.</text>
</comment>
<dbReference type="KEGG" id="chig:CH63R_14390"/>
<evidence type="ECO:0000313" key="3">
    <source>
        <dbReference type="Proteomes" id="UP000092177"/>
    </source>
</evidence>
<dbReference type="GeneID" id="28873471"/>
<sequence length="194" mass="22062">MKSFNLLYTLFISSLFCPVLSAFLLLHLLLNTLQGHNDYRVVKEGSETLVYTNGYKNGRDAVTMVAISSNKIMVKTAFNAYDNTNNRLYLSQILMALWSNAGKSKSNLRYLAWENVNNDPVTDALEGARDFLDLGENDDFVLDVSSADADIWETFELTAFGRVATRICRETRKSVKKIHVDNNRGEETVTWEMR</sequence>
<keyword evidence="1" id="KW-1133">Transmembrane helix</keyword>
<keyword evidence="1" id="KW-0812">Transmembrane</keyword>
<keyword evidence="3" id="KW-1185">Reference proteome</keyword>
<accession>A0A1B7XQQ4</accession>
<dbReference type="VEuPathDB" id="FungiDB:CH63R_14390"/>
<gene>
    <name evidence="2" type="ORF">CH63R_14390</name>
</gene>
<evidence type="ECO:0000256" key="1">
    <source>
        <dbReference type="SAM" id="Phobius"/>
    </source>
</evidence>
<proteinExistence type="predicted"/>
<dbReference type="Proteomes" id="UP000092177">
    <property type="component" value="Chromosome 11"/>
</dbReference>
<protein>
    <submittedName>
        <fullName evidence="2">Nudix domain-containing protein</fullName>
    </submittedName>
</protein>
<organism evidence="2 3">
    <name type="scientific">Colletotrichum higginsianum (strain IMI 349063)</name>
    <name type="common">Crucifer anthracnose fungus</name>
    <dbReference type="NCBI Taxonomy" id="759273"/>
    <lineage>
        <taxon>Eukaryota</taxon>
        <taxon>Fungi</taxon>
        <taxon>Dikarya</taxon>
        <taxon>Ascomycota</taxon>
        <taxon>Pezizomycotina</taxon>
        <taxon>Sordariomycetes</taxon>
        <taxon>Hypocreomycetidae</taxon>
        <taxon>Glomerellales</taxon>
        <taxon>Glomerellaceae</taxon>
        <taxon>Colletotrichum</taxon>
        <taxon>Colletotrichum destructivum species complex</taxon>
    </lineage>
</organism>
<reference evidence="3" key="1">
    <citation type="journal article" date="2017" name="BMC Genomics">
        <title>Gapless genome assembly of Colletotrichum higginsianum reveals chromosome structure and association of transposable elements with secondary metabolite gene clusters.</title>
        <authorList>
            <person name="Dallery J.-F."/>
            <person name="Lapalu N."/>
            <person name="Zampounis A."/>
            <person name="Pigne S."/>
            <person name="Luyten I."/>
            <person name="Amselem J."/>
            <person name="Wittenberg A.H.J."/>
            <person name="Zhou S."/>
            <person name="de Queiroz M.V."/>
            <person name="Robin G.P."/>
            <person name="Auger A."/>
            <person name="Hainaut M."/>
            <person name="Henrissat B."/>
            <person name="Kim K.-T."/>
            <person name="Lee Y.-H."/>
            <person name="Lespinet O."/>
            <person name="Schwartz D.C."/>
            <person name="Thon M.R."/>
            <person name="O'Connell R.J."/>
        </authorList>
    </citation>
    <scope>NUCLEOTIDE SEQUENCE [LARGE SCALE GENOMIC DNA]</scope>
    <source>
        <strain evidence="3">IMI 349063</strain>
    </source>
</reference>
<feature type="transmembrane region" description="Helical" evidence="1">
    <location>
        <begin position="6"/>
        <end position="30"/>
    </location>
</feature>
<dbReference type="RefSeq" id="XP_018150607.1">
    <property type="nucleotide sequence ID" value="XM_018309364.1"/>
</dbReference>
<dbReference type="EMBL" id="LTAN01000011">
    <property type="protein sequence ID" value="OBR02089.1"/>
    <property type="molecule type" value="Genomic_DNA"/>
</dbReference>
<dbReference type="AlphaFoldDB" id="A0A1B7XQQ4"/>
<evidence type="ECO:0000313" key="2">
    <source>
        <dbReference type="EMBL" id="OBR02089.1"/>
    </source>
</evidence>
<name>A0A1B7XQQ4_COLHI</name>